<proteinExistence type="predicted"/>
<dbReference type="Pfam" id="PF19535">
    <property type="entry name" value="DUF6060"/>
    <property type="match status" value="1"/>
</dbReference>
<dbReference type="EMBL" id="LFJN01000004">
    <property type="protein sequence ID" value="KPI44125.1"/>
    <property type="molecule type" value="Genomic_DNA"/>
</dbReference>
<feature type="chain" id="PRO_5005879541" evidence="1">
    <location>
        <begin position="24"/>
        <end position="263"/>
    </location>
</feature>
<dbReference type="InterPro" id="IPR045702">
    <property type="entry name" value="DUF6060"/>
</dbReference>
<dbReference type="RefSeq" id="XP_018004088.1">
    <property type="nucleotide sequence ID" value="XM_018146694.1"/>
</dbReference>
<keyword evidence="3" id="KW-1185">Reference proteome</keyword>
<organism evidence="2 3">
    <name type="scientific">Cyphellophora attinorum</name>
    <dbReference type="NCBI Taxonomy" id="1664694"/>
    <lineage>
        <taxon>Eukaryota</taxon>
        <taxon>Fungi</taxon>
        <taxon>Dikarya</taxon>
        <taxon>Ascomycota</taxon>
        <taxon>Pezizomycotina</taxon>
        <taxon>Eurotiomycetes</taxon>
        <taxon>Chaetothyriomycetidae</taxon>
        <taxon>Chaetothyriales</taxon>
        <taxon>Cyphellophoraceae</taxon>
        <taxon>Cyphellophora</taxon>
    </lineage>
</organism>
<sequence>MPSIKQTLLSATVLLGLASQAASKTCESFDLDEGDYVTTTSLRSFVVSDQVNCNEMNSGRQEPEGALSLDCNSTQCANAIPANYSVRLNTSLYHDNGEPNTPIGTLADRESIMAILSRGGAYGRVDFNTSKAYELNQVGSCMDADTAGYWGFTPFLACFYGSVGAGCEDIGEGTRVRACAPHLLSSDSRAINGAIRWVTTSGVEDGLAPESASSDDDVLLDVGRATEDGGDDGGDESVGSVPGVASSAMVITLGALFAAWVLA</sequence>
<name>A0A0N1P2N4_9EURO</name>
<evidence type="ECO:0000256" key="1">
    <source>
        <dbReference type="SAM" id="SignalP"/>
    </source>
</evidence>
<feature type="signal peptide" evidence="1">
    <location>
        <begin position="1"/>
        <end position="23"/>
    </location>
</feature>
<protein>
    <submittedName>
        <fullName evidence="2">Uncharacterized protein</fullName>
    </submittedName>
</protein>
<gene>
    <name evidence="2" type="ORF">AB675_6404</name>
</gene>
<evidence type="ECO:0000313" key="2">
    <source>
        <dbReference type="EMBL" id="KPI44125.1"/>
    </source>
</evidence>
<keyword evidence="1" id="KW-0732">Signal</keyword>
<accession>A0A0N1P2N4</accession>
<dbReference type="VEuPathDB" id="FungiDB:AB675_6404"/>
<dbReference type="Proteomes" id="UP000038010">
    <property type="component" value="Unassembled WGS sequence"/>
</dbReference>
<dbReference type="AlphaFoldDB" id="A0A0N1P2N4"/>
<evidence type="ECO:0000313" key="3">
    <source>
        <dbReference type="Proteomes" id="UP000038010"/>
    </source>
</evidence>
<comment type="caution">
    <text evidence="2">The sequence shown here is derived from an EMBL/GenBank/DDBJ whole genome shotgun (WGS) entry which is preliminary data.</text>
</comment>
<dbReference type="GeneID" id="28738574"/>
<reference evidence="2 3" key="1">
    <citation type="submission" date="2015-06" db="EMBL/GenBank/DDBJ databases">
        <title>Draft genome of the ant-associated black yeast Phialophora attae CBS 131958.</title>
        <authorList>
            <person name="Moreno L.F."/>
            <person name="Stielow B.J."/>
            <person name="de Hoog S."/>
            <person name="Vicente V.A."/>
            <person name="Weiss V.A."/>
            <person name="de Vries M."/>
            <person name="Cruz L.M."/>
            <person name="Souza E.M."/>
        </authorList>
    </citation>
    <scope>NUCLEOTIDE SEQUENCE [LARGE SCALE GENOMIC DNA]</scope>
    <source>
        <strain evidence="2 3">CBS 131958</strain>
    </source>
</reference>